<dbReference type="InterPro" id="IPR050223">
    <property type="entry name" value="D-isomer_2-hydroxyacid_DH"/>
</dbReference>
<dbReference type="Gene3D" id="3.40.50.720">
    <property type="entry name" value="NAD(P)-binding Rossmann-like Domain"/>
    <property type="match status" value="2"/>
</dbReference>
<dbReference type="SUPFAM" id="SSF52283">
    <property type="entry name" value="Formate/glycerate dehydrogenase catalytic domain-like"/>
    <property type="match status" value="1"/>
</dbReference>
<evidence type="ECO:0000313" key="5">
    <source>
        <dbReference type="Proteomes" id="UP000461443"/>
    </source>
</evidence>
<dbReference type="InterPro" id="IPR036291">
    <property type="entry name" value="NAD(P)-bd_dom_sf"/>
</dbReference>
<reference evidence="4 5" key="1">
    <citation type="submission" date="2019-12" db="EMBL/GenBank/DDBJ databases">
        <authorList>
            <person name="Lee S.D."/>
        </authorList>
    </citation>
    <scope>NUCLEOTIDE SEQUENCE [LARGE SCALE GENOMIC DNA]</scope>
    <source>
        <strain evidence="4 5">SAP-6</strain>
    </source>
</reference>
<gene>
    <name evidence="4" type="ORF">GRH90_14830</name>
</gene>
<dbReference type="CDD" id="cd12165">
    <property type="entry name" value="2-Hacid_dh_6"/>
    <property type="match status" value="1"/>
</dbReference>
<evidence type="ECO:0000259" key="3">
    <source>
        <dbReference type="Pfam" id="PF02826"/>
    </source>
</evidence>
<sequence length="331" mass="36200">MKIVMIGEAATHRDEIADQLDFKAEFAALPREAHESDAWDRQIDGADVLVAMRFQRRGAPPRFRLLHAPGAGLDGIDFAALPPGCTVCNVFEHEIPMAEYTLACMLDHEIGLGAARASFDNRRWSQSYLERKPRGELNGKTVVVIGFGRIGQAVAARARAFGLEVVAISSRAMDGKVEGPADRAFTPRQLNEVLPHADYVVLCCPLNDATRDSFGAPQFSAMSRDAVLINIARAAIVNEQALYSALSDQRIAGAYLDVWYRYPAGGGEAVPPSFYDFAALPNAFCTPHISGWTQGLFARRYAFIAGNITRQRNGEPLLNVVHDGRQATSRP</sequence>
<dbReference type="GO" id="GO:0016618">
    <property type="term" value="F:hydroxypyruvate reductase [NAD(P)H] activity"/>
    <property type="evidence" value="ECO:0007669"/>
    <property type="project" value="TreeGrafter"/>
</dbReference>
<proteinExistence type="predicted"/>
<dbReference type="SUPFAM" id="SSF51735">
    <property type="entry name" value="NAD(P)-binding Rossmann-fold domains"/>
    <property type="match status" value="1"/>
</dbReference>
<keyword evidence="5" id="KW-1185">Reference proteome</keyword>
<feature type="domain" description="D-isomer specific 2-hydroxyacid dehydrogenase NAD-binding" evidence="3">
    <location>
        <begin position="103"/>
        <end position="290"/>
    </location>
</feature>
<dbReference type="RefSeq" id="WP_162366735.1">
    <property type="nucleotide sequence ID" value="NZ_WUBS01000010.1"/>
</dbReference>
<dbReference type="PANTHER" id="PTHR10996">
    <property type="entry name" value="2-HYDROXYACID DEHYDROGENASE-RELATED"/>
    <property type="match status" value="1"/>
</dbReference>
<evidence type="ECO:0000256" key="2">
    <source>
        <dbReference type="ARBA" id="ARBA00023027"/>
    </source>
</evidence>
<dbReference type="Proteomes" id="UP000461443">
    <property type="component" value="Unassembled WGS sequence"/>
</dbReference>
<accession>A0A845SN99</accession>
<dbReference type="Pfam" id="PF02826">
    <property type="entry name" value="2-Hacid_dh_C"/>
    <property type="match status" value="1"/>
</dbReference>
<dbReference type="EMBL" id="WUBS01000010">
    <property type="protein sequence ID" value="NDL64018.1"/>
    <property type="molecule type" value="Genomic_DNA"/>
</dbReference>
<dbReference type="GO" id="GO:0030267">
    <property type="term" value="F:glyoxylate reductase (NADPH) activity"/>
    <property type="evidence" value="ECO:0007669"/>
    <property type="project" value="TreeGrafter"/>
</dbReference>
<comment type="caution">
    <text evidence="4">The sequence shown here is derived from an EMBL/GenBank/DDBJ whole genome shotgun (WGS) entry which is preliminary data.</text>
</comment>
<dbReference type="GO" id="GO:0051287">
    <property type="term" value="F:NAD binding"/>
    <property type="evidence" value="ECO:0007669"/>
    <property type="project" value="InterPro"/>
</dbReference>
<evidence type="ECO:0000313" key="4">
    <source>
        <dbReference type="EMBL" id="NDL64018.1"/>
    </source>
</evidence>
<reference evidence="4 5" key="2">
    <citation type="submission" date="2020-02" db="EMBL/GenBank/DDBJ databases">
        <title>The new genus of Enterobacteriales.</title>
        <authorList>
            <person name="Kim I.S."/>
        </authorList>
    </citation>
    <scope>NUCLEOTIDE SEQUENCE [LARGE SCALE GENOMIC DNA]</scope>
    <source>
        <strain evidence="4 5">SAP-6</strain>
    </source>
</reference>
<keyword evidence="2" id="KW-0520">NAD</keyword>
<keyword evidence="1" id="KW-0560">Oxidoreductase</keyword>
<dbReference type="AlphaFoldDB" id="A0A845SN99"/>
<organism evidence="4 5">
    <name type="scientific">Acerihabitans arboris</name>
    <dbReference type="NCBI Taxonomy" id="2691583"/>
    <lineage>
        <taxon>Bacteria</taxon>
        <taxon>Pseudomonadati</taxon>
        <taxon>Pseudomonadota</taxon>
        <taxon>Gammaproteobacteria</taxon>
        <taxon>Enterobacterales</taxon>
        <taxon>Pectobacteriaceae</taxon>
        <taxon>Acerihabitans</taxon>
    </lineage>
</organism>
<name>A0A845SN99_9GAMM</name>
<protein>
    <recommendedName>
        <fullName evidence="3">D-isomer specific 2-hydroxyacid dehydrogenase NAD-binding domain-containing protein</fullName>
    </recommendedName>
</protein>
<dbReference type="InterPro" id="IPR006140">
    <property type="entry name" value="D-isomer_DH_NAD-bd"/>
</dbReference>
<dbReference type="GO" id="GO:0005829">
    <property type="term" value="C:cytosol"/>
    <property type="evidence" value="ECO:0007669"/>
    <property type="project" value="TreeGrafter"/>
</dbReference>
<evidence type="ECO:0000256" key="1">
    <source>
        <dbReference type="ARBA" id="ARBA00023002"/>
    </source>
</evidence>
<dbReference type="PANTHER" id="PTHR10996:SF178">
    <property type="entry name" value="2-HYDROXYACID DEHYDROGENASE YGL185C-RELATED"/>
    <property type="match status" value="1"/>
</dbReference>